<evidence type="ECO:0000313" key="1">
    <source>
        <dbReference type="EMBL" id="MEI5993164.1"/>
    </source>
</evidence>
<dbReference type="AlphaFoldDB" id="A0A242C6S6"/>
<organism evidence="2">
    <name type="scientific">Candidatus Enterococcus mansonii</name>
    <dbReference type="NCBI Taxonomy" id="1834181"/>
    <lineage>
        <taxon>Bacteria</taxon>
        <taxon>Bacillati</taxon>
        <taxon>Bacillota</taxon>
        <taxon>Bacilli</taxon>
        <taxon>Lactobacillales</taxon>
        <taxon>Enterococcaceae</taxon>
        <taxon>Enterococcus</taxon>
    </lineage>
</organism>
<dbReference type="EMBL" id="NGLE02000001">
    <property type="protein sequence ID" value="MEI5993164.1"/>
    <property type="molecule type" value="Genomic_DNA"/>
</dbReference>
<dbReference type="InterPro" id="IPR038226">
    <property type="entry name" value="LMG18311-like_sf"/>
</dbReference>
<evidence type="ECO:0000313" key="3">
    <source>
        <dbReference type="Proteomes" id="UP000195139"/>
    </source>
</evidence>
<comment type="caution">
    <text evidence="2">The sequence shown here is derived from an EMBL/GenBank/DDBJ whole genome shotgun (WGS) entry which is preliminary data.</text>
</comment>
<sequence length="104" mass="11918">MKLANVTNSYKQLVNKQLENTDAYFVKVYSAGNTTVIYTEASQHAEIVIVNKKRALRKTEINEILAYFLKRLPKDRCDRENISIISLKDITEISLPLTKSAIEK</sequence>
<keyword evidence="3" id="KW-1185">Reference proteome</keyword>
<reference evidence="2" key="1">
    <citation type="submission" date="2017-05" db="EMBL/GenBank/DDBJ databases">
        <title>The Genome Sequence of Enterococcus sp. 4G2_DIV0659.</title>
        <authorList>
            <consortium name="The Broad Institute Genomics Platform"/>
            <consortium name="The Broad Institute Genomic Center for Infectious Diseases"/>
            <person name="Earl A."/>
            <person name="Manson A."/>
            <person name="Schwartman J."/>
            <person name="Gilmore M."/>
            <person name="Abouelleil A."/>
            <person name="Cao P."/>
            <person name="Chapman S."/>
            <person name="Cusick C."/>
            <person name="Shea T."/>
            <person name="Young S."/>
            <person name="Neafsey D."/>
            <person name="Nusbaum C."/>
            <person name="Birren B."/>
        </authorList>
    </citation>
    <scope>NUCLEOTIDE SEQUENCE [LARGE SCALE GENOMIC DNA]</scope>
    <source>
        <strain evidence="2">4G2_DIV0659</strain>
    </source>
</reference>
<dbReference type="STRING" id="1834181.A5880_002983"/>
<name>A0A242C6S6_9ENTE</name>
<proteinExistence type="predicted"/>
<dbReference type="RefSeq" id="WP_086331827.1">
    <property type="nucleotide sequence ID" value="NZ_NGLE02000001.1"/>
</dbReference>
<dbReference type="Pfam" id="PF08860">
    <property type="entry name" value="DUF1827"/>
    <property type="match status" value="1"/>
</dbReference>
<gene>
    <name evidence="1" type="ORF">A5880_000705</name>
    <name evidence="2" type="ORF">A5880_002983</name>
</gene>
<dbReference type="InterPro" id="IPR014959">
    <property type="entry name" value="DUF1827"/>
</dbReference>
<dbReference type="Proteomes" id="UP000195139">
    <property type="component" value="Unassembled WGS sequence"/>
</dbReference>
<dbReference type="EMBL" id="NGLE01000004">
    <property type="protein sequence ID" value="OTO05808.1"/>
    <property type="molecule type" value="Genomic_DNA"/>
</dbReference>
<accession>A0A242C6S6</accession>
<evidence type="ECO:0000313" key="2">
    <source>
        <dbReference type="EMBL" id="OTO05808.1"/>
    </source>
</evidence>
<reference evidence="1 3" key="2">
    <citation type="submission" date="2018-07" db="EMBL/GenBank/DDBJ databases">
        <title>The Genome Sequence of Enterococcus sp. DIV0659b.</title>
        <authorList>
            <consortium name="The Broad Institute Genomics Platform"/>
            <consortium name="The Broad Institute Genomic Center for Infectious Diseases"/>
            <person name="Earl A."/>
            <person name="Manson A."/>
            <person name="Schwartman J."/>
            <person name="Gilmore M."/>
            <person name="Abouelleil A."/>
            <person name="Cao P."/>
            <person name="Chapman S."/>
            <person name="Cusick C."/>
            <person name="Shea T."/>
            <person name="Young S."/>
            <person name="Neafsey D."/>
            <person name="Nusbaum C."/>
            <person name="Birren B."/>
        </authorList>
    </citation>
    <scope>NUCLEOTIDE SEQUENCE [LARGE SCALE GENOMIC DNA]</scope>
    <source>
        <strain evidence="1 3">4G2_DIV0659</strain>
    </source>
</reference>
<dbReference type="OrthoDB" id="2308827at2"/>
<protein>
    <submittedName>
        <fullName evidence="2">Uncharacterized protein</fullName>
    </submittedName>
</protein>
<dbReference type="Gene3D" id="3.40.1720.10">
    <property type="entry name" value="Streptococcus thermophilus LMG 18311 protein like"/>
    <property type="match status" value="1"/>
</dbReference>